<dbReference type="RefSeq" id="WP_344037132.1">
    <property type="nucleotide sequence ID" value="NZ_BAAAKE010000006.1"/>
</dbReference>
<dbReference type="InterPro" id="IPR000719">
    <property type="entry name" value="Prot_kinase_dom"/>
</dbReference>
<dbReference type="InterPro" id="IPR011990">
    <property type="entry name" value="TPR-like_helical_dom_sf"/>
</dbReference>
<gene>
    <name evidence="11" type="ORF">ACFPFM_26800</name>
</gene>
<dbReference type="InterPro" id="IPR031634">
    <property type="entry name" value="PknG_rubred"/>
</dbReference>
<accession>A0ABV9Y6D4</accession>
<keyword evidence="2" id="KW-0723">Serine/threonine-protein kinase</keyword>
<dbReference type="EC" id="2.7.11.1" evidence="1"/>
<sequence length="795" mass="82042">MGGGGAGSGAFPEGASPGGAGAPTGGGAETGAAAGAGAEAGAAGRSGSGAAVPSGPGAAPGVPGAVSGTGPATRPGSGPATGPHTGPGTGPGTAQWSAPSGGRARRASASTRSSGRGRLGAGLVEVPRVPYRDPKTAVLTDPEVPEAKRFCSGCGKEVGRSREGRQGRVEGFCAHCGHRYSFTPKLEPGEVLHGQYEVLGCLAHGGLGWIYLAADHAVSDRWVVLKGLLDSGDADAMAAAIAERRFLAEVEHPNIVKIHNFVRHADRRTGDLVDYIVMEYVGGTSVKDMITELRARGDGHGSLPPAQAIAYALEVLPALGYLHDVGLLYCDFKPDNVIQTEEQLKLIDLGAVRRADDHHSPIYGTIGYQAPEIGSAGPSVASDLYTVGRALAVMTFQFDFRRDFRDSLPPPDDQPLLRGHDSLRRFLSRATHRDPDQRFATAEEMAEQLTGVLREVLAQQDDVPRPGLSRQFTPERRAFGAEVTGTGEAPDARAVASGLPVPQVDPADPAAGFLATAAGGGPDQTVTALRAAPVRTAEVRLQVVRALVEAGRPAEAAVELDELASAPGPSLFDPDDPEAPEPGDWRPGWYRGVIALVAGGPGAARAEFERVCDVLPGEAAPKLAAAVCAELAGEPGAAAEGYRVVWRTDHSYVSAAFGLARVLAGRGDREAAVGVLHAVPDTSIHHVAAQVAAVRVQASGALPDVVAAGARLESVDLDVARRAVLTAELLDVALGLLPGGGSGPGGRLLGCELDEVGLRLGLERCYRQLARLADTAEERIALVDRANAVRPRTLV</sequence>
<dbReference type="Pfam" id="PF16919">
    <property type="entry name" value="PknG_rubred"/>
    <property type="match status" value="1"/>
</dbReference>
<evidence type="ECO:0000256" key="2">
    <source>
        <dbReference type="ARBA" id="ARBA00022527"/>
    </source>
</evidence>
<feature type="compositionally biased region" description="Low complexity" evidence="9">
    <location>
        <begin position="97"/>
        <end position="116"/>
    </location>
</feature>
<evidence type="ECO:0000313" key="12">
    <source>
        <dbReference type="Proteomes" id="UP001595833"/>
    </source>
</evidence>
<evidence type="ECO:0000313" key="11">
    <source>
        <dbReference type="EMBL" id="MFC5057339.1"/>
    </source>
</evidence>
<dbReference type="EMBL" id="JBHSJB010000027">
    <property type="protein sequence ID" value="MFC5057339.1"/>
    <property type="molecule type" value="Genomic_DNA"/>
</dbReference>
<keyword evidence="5" id="KW-0418">Kinase</keyword>
<proteinExistence type="predicted"/>
<dbReference type="InterPro" id="IPR031636">
    <property type="entry name" value="PknG_TPR"/>
</dbReference>
<evidence type="ECO:0000256" key="3">
    <source>
        <dbReference type="ARBA" id="ARBA00022679"/>
    </source>
</evidence>
<dbReference type="CDD" id="cd14014">
    <property type="entry name" value="STKc_PknB_like"/>
    <property type="match status" value="1"/>
</dbReference>
<comment type="catalytic activity">
    <reaction evidence="8">
        <text>L-seryl-[protein] + ATP = O-phospho-L-seryl-[protein] + ADP + H(+)</text>
        <dbReference type="Rhea" id="RHEA:17989"/>
        <dbReference type="Rhea" id="RHEA-COMP:9863"/>
        <dbReference type="Rhea" id="RHEA-COMP:11604"/>
        <dbReference type="ChEBI" id="CHEBI:15378"/>
        <dbReference type="ChEBI" id="CHEBI:29999"/>
        <dbReference type="ChEBI" id="CHEBI:30616"/>
        <dbReference type="ChEBI" id="CHEBI:83421"/>
        <dbReference type="ChEBI" id="CHEBI:456216"/>
        <dbReference type="EC" id="2.7.11.1"/>
    </reaction>
</comment>
<dbReference type="PANTHER" id="PTHR24363">
    <property type="entry name" value="SERINE/THREONINE PROTEIN KINASE"/>
    <property type="match status" value="1"/>
</dbReference>
<dbReference type="Gene3D" id="1.10.510.10">
    <property type="entry name" value="Transferase(Phosphotransferase) domain 1"/>
    <property type="match status" value="1"/>
</dbReference>
<feature type="domain" description="Protein kinase" evidence="10">
    <location>
        <begin position="196"/>
        <end position="450"/>
    </location>
</feature>
<evidence type="ECO:0000259" key="10">
    <source>
        <dbReference type="PROSITE" id="PS50011"/>
    </source>
</evidence>
<evidence type="ECO:0000256" key="1">
    <source>
        <dbReference type="ARBA" id="ARBA00012513"/>
    </source>
</evidence>
<protein>
    <recommendedName>
        <fullName evidence="1">non-specific serine/threonine protein kinase</fullName>
        <ecNumber evidence="1">2.7.11.1</ecNumber>
    </recommendedName>
</protein>
<feature type="region of interest" description="Disordered" evidence="9">
    <location>
        <begin position="1"/>
        <end position="121"/>
    </location>
</feature>
<dbReference type="Gene3D" id="3.30.200.20">
    <property type="entry name" value="Phosphorylase Kinase, domain 1"/>
    <property type="match status" value="1"/>
</dbReference>
<feature type="compositionally biased region" description="Low complexity" evidence="9">
    <location>
        <begin position="30"/>
        <end position="84"/>
    </location>
</feature>
<evidence type="ECO:0000256" key="9">
    <source>
        <dbReference type="SAM" id="MobiDB-lite"/>
    </source>
</evidence>
<dbReference type="Proteomes" id="UP001595833">
    <property type="component" value="Unassembled WGS sequence"/>
</dbReference>
<keyword evidence="6" id="KW-0067">ATP-binding</keyword>
<keyword evidence="3" id="KW-0808">Transferase</keyword>
<evidence type="ECO:0000256" key="8">
    <source>
        <dbReference type="ARBA" id="ARBA00048679"/>
    </source>
</evidence>
<name>A0ABV9Y6D4_9PSEU</name>
<organism evidence="11 12">
    <name type="scientific">Saccharothrix xinjiangensis</name>
    <dbReference type="NCBI Taxonomy" id="204798"/>
    <lineage>
        <taxon>Bacteria</taxon>
        <taxon>Bacillati</taxon>
        <taxon>Actinomycetota</taxon>
        <taxon>Actinomycetes</taxon>
        <taxon>Pseudonocardiales</taxon>
        <taxon>Pseudonocardiaceae</taxon>
        <taxon>Saccharothrix</taxon>
    </lineage>
</organism>
<evidence type="ECO:0000256" key="6">
    <source>
        <dbReference type="ARBA" id="ARBA00022840"/>
    </source>
</evidence>
<dbReference type="Pfam" id="PF16918">
    <property type="entry name" value="PknG_TPR"/>
    <property type="match status" value="1"/>
</dbReference>
<dbReference type="InterPro" id="IPR011009">
    <property type="entry name" value="Kinase-like_dom_sf"/>
</dbReference>
<dbReference type="Gene3D" id="1.25.40.10">
    <property type="entry name" value="Tetratricopeptide repeat domain"/>
    <property type="match status" value="1"/>
</dbReference>
<evidence type="ECO:0000256" key="4">
    <source>
        <dbReference type="ARBA" id="ARBA00022741"/>
    </source>
</evidence>
<dbReference type="SUPFAM" id="SSF48452">
    <property type="entry name" value="TPR-like"/>
    <property type="match status" value="1"/>
</dbReference>
<reference evidence="12" key="1">
    <citation type="journal article" date="2019" name="Int. J. Syst. Evol. Microbiol.">
        <title>The Global Catalogue of Microorganisms (GCM) 10K type strain sequencing project: providing services to taxonomists for standard genome sequencing and annotation.</title>
        <authorList>
            <consortium name="The Broad Institute Genomics Platform"/>
            <consortium name="The Broad Institute Genome Sequencing Center for Infectious Disease"/>
            <person name="Wu L."/>
            <person name="Ma J."/>
        </authorList>
    </citation>
    <scope>NUCLEOTIDE SEQUENCE [LARGE SCALE GENOMIC DNA]</scope>
    <source>
        <strain evidence="12">KCTC 12848</strain>
    </source>
</reference>
<dbReference type="SUPFAM" id="SSF56112">
    <property type="entry name" value="Protein kinase-like (PK-like)"/>
    <property type="match status" value="1"/>
</dbReference>
<comment type="caution">
    <text evidence="11">The sequence shown here is derived from an EMBL/GenBank/DDBJ whole genome shotgun (WGS) entry which is preliminary data.</text>
</comment>
<evidence type="ECO:0000256" key="5">
    <source>
        <dbReference type="ARBA" id="ARBA00022777"/>
    </source>
</evidence>
<comment type="catalytic activity">
    <reaction evidence="7">
        <text>L-threonyl-[protein] + ATP = O-phospho-L-threonyl-[protein] + ADP + H(+)</text>
        <dbReference type="Rhea" id="RHEA:46608"/>
        <dbReference type="Rhea" id="RHEA-COMP:11060"/>
        <dbReference type="Rhea" id="RHEA-COMP:11605"/>
        <dbReference type="ChEBI" id="CHEBI:15378"/>
        <dbReference type="ChEBI" id="CHEBI:30013"/>
        <dbReference type="ChEBI" id="CHEBI:30616"/>
        <dbReference type="ChEBI" id="CHEBI:61977"/>
        <dbReference type="ChEBI" id="CHEBI:456216"/>
        <dbReference type="EC" id="2.7.11.1"/>
    </reaction>
</comment>
<dbReference type="PANTHER" id="PTHR24363:SF0">
    <property type="entry name" value="SERINE_THREONINE KINASE LIKE DOMAIN CONTAINING 1"/>
    <property type="match status" value="1"/>
</dbReference>
<dbReference type="Pfam" id="PF00069">
    <property type="entry name" value="Pkinase"/>
    <property type="match status" value="1"/>
</dbReference>
<dbReference type="PROSITE" id="PS50011">
    <property type="entry name" value="PROTEIN_KINASE_DOM"/>
    <property type="match status" value="1"/>
</dbReference>
<keyword evidence="4" id="KW-0547">Nucleotide-binding</keyword>
<feature type="compositionally biased region" description="Gly residues" evidence="9">
    <location>
        <begin position="16"/>
        <end position="29"/>
    </location>
</feature>
<keyword evidence="12" id="KW-1185">Reference proteome</keyword>
<evidence type="ECO:0000256" key="7">
    <source>
        <dbReference type="ARBA" id="ARBA00047899"/>
    </source>
</evidence>